<name>A0A1F7X4D6_9BACT</name>
<proteinExistence type="inferred from homology"/>
<evidence type="ECO:0000313" key="8">
    <source>
        <dbReference type="Proteomes" id="UP000176778"/>
    </source>
</evidence>
<feature type="transmembrane region" description="Helical" evidence="5">
    <location>
        <begin position="141"/>
        <end position="163"/>
    </location>
</feature>
<accession>A0A1F7X4D6</accession>
<feature type="active site" description="Proton acceptor" evidence="4">
    <location>
        <position position="358"/>
    </location>
</feature>
<keyword evidence="5" id="KW-0472">Membrane</keyword>
<feature type="transmembrane region" description="Helical" evidence="5">
    <location>
        <begin position="195"/>
        <end position="214"/>
    </location>
</feature>
<dbReference type="SUPFAM" id="SSF53335">
    <property type="entry name" value="S-adenosyl-L-methionine-dependent methyltransferases"/>
    <property type="match status" value="1"/>
</dbReference>
<comment type="similarity">
    <text evidence="1">Belongs to the spermidine/spermine synthase family.</text>
</comment>
<dbReference type="AlphaFoldDB" id="A0A1F7X4D6"/>
<dbReference type="STRING" id="1802479.A2Y68_03270"/>
<dbReference type="InterPro" id="IPR029063">
    <property type="entry name" value="SAM-dependent_MTases_sf"/>
</dbReference>
<protein>
    <recommendedName>
        <fullName evidence="6">PABS domain-containing protein</fullName>
    </recommendedName>
</protein>
<keyword evidence="3 4" id="KW-0620">Polyamine biosynthesis</keyword>
<keyword evidence="2 4" id="KW-0808">Transferase</keyword>
<comment type="caution">
    <text evidence="7">The sequence shown here is derived from an EMBL/GenBank/DDBJ whole genome shotgun (WGS) entry which is preliminary data.</text>
</comment>
<dbReference type="Pfam" id="PF01564">
    <property type="entry name" value="Spermine_synth"/>
    <property type="match status" value="1"/>
</dbReference>
<feature type="transmembrane region" description="Helical" evidence="5">
    <location>
        <begin position="109"/>
        <end position="129"/>
    </location>
</feature>
<feature type="transmembrane region" description="Helical" evidence="5">
    <location>
        <begin position="32"/>
        <end position="52"/>
    </location>
</feature>
<gene>
    <name evidence="7" type="ORF">A2Y68_03270</name>
</gene>
<feature type="transmembrane region" description="Helical" evidence="5">
    <location>
        <begin position="64"/>
        <end position="88"/>
    </location>
</feature>
<feature type="domain" description="PABS" evidence="6">
    <location>
        <begin position="279"/>
        <end position="442"/>
    </location>
</feature>
<dbReference type="PANTHER" id="PTHR43317">
    <property type="entry name" value="THERMOSPERMINE SYNTHASE ACAULIS5"/>
    <property type="match status" value="1"/>
</dbReference>
<dbReference type="NCBIfam" id="NF037959">
    <property type="entry name" value="MFS_SpdSyn"/>
    <property type="match status" value="1"/>
</dbReference>
<dbReference type="GO" id="GO:0010487">
    <property type="term" value="F:thermospermine synthase activity"/>
    <property type="evidence" value="ECO:0007669"/>
    <property type="project" value="TreeGrafter"/>
</dbReference>
<dbReference type="GO" id="GO:0006596">
    <property type="term" value="P:polyamine biosynthetic process"/>
    <property type="evidence" value="ECO:0007669"/>
    <property type="project" value="UniProtKB-UniRule"/>
</dbReference>
<evidence type="ECO:0000256" key="3">
    <source>
        <dbReference type="ARBA" id="ARBA00023115"/>
    </source>
</evidence>
<dbReference type="InterPro" id="IPR030374">
    <property type="entry name" value="PABS"/>
</dbReference>
<dbReference type="Gene3D" id="3.40.50.150">
    <property type="entry name" value="Vaccinia Virus protein VP39"/>
    <property type="match status" value="1"/>
</dbReference>
<dbReference type="Proteomes" id="UP000176778">
    <property type="component" value="Unassembled WGS sequence"/>
</dbReference>
<evidence type="ECO:0000256" key="5">
    <source>
        <dbReference type="SAM" id="Phobius"/>
    </source>
</evidence>
<evidence type="ECO:0000256" key="4">
    <source>
        <dbReference type="PROSITE-ProRule" id="PRU00354"/>
    </source>
</evidence>
<sequence>MLGIVVFVTGASVMVTEIVASRILAPYIGTSIIVWTSLIGVILGGLALGYYWGGRLADKAGSYFLLRNILFLASVYIFGVSQASGYLLTRLIEANADIRISSLVSSLTLFLPPTILLGMVIPFAVALSLKEVNKAGRVAGGLYALSTLGSILGTFWCGFFLLADIGSIKILVLISLLLILIAILLNFAAEKAKTLWFLILLSAALLFVFIAAGAKVKEEGLLLDTDTLYSRVIIKAGREPETGRETIELTKGRFIESYAYTQGDDLFGYYNYYDLASIFNPELSRVLMIGGAGFVYPKHFLKTLPKTLLDVVELDPAMLELAEEYFGFTPNPTLQVYHEDARTYLNSTQKKYDALLIDVFDSDITLPFQLTTVEVIKKYYEALTPKGVLIVNIIGQIEGEEGEFLRSEYLTYLQMFPFVELYPISDAKDGSRIQNIMLVATKNKQEEISKDARIAAMLGHRWEKTIEGKAIILTDDFAPVEQMMAKRTRWDYLY</sequence>
<evidence type="ECO:0000313" key="7">
    <source>
        <dbReference type="EMBL" id="OGM09743.1"/>
    </source>
</evidence>
<organism evidence="7 8">
    <name type="scientific">Candidatus Woesebacteria bacterium RBG_13_46_13</name>
    <dbReference type="NCBI Taxonomy" id="1802479"/>
    <lineage>
        <taxon>Bacteria</taxon>
        <taxon>Candidatus Woeseibacteriota</taxon>
    </lineage>
</organism>
<feature type="transmembrane region" description="Helical" evidence="5">
    <location>
        <begin position="6"/>
        <end position="25"/>
    </location>
</feature>
<evidence type="ECO:0000256" key="2">
    <source>
        <dbReference type="ARBA" id="ARBA00022679"/>
    </source>
</evidence>
<dbReference type="EMBL" id="MGFR01000003">
    <property type="protein sequence ID" value="OGM09743.1"/>
    <property type="molecule type" value="Genomic_DNA"/>
</dbReference>
<reference evidence="7 8" key="1">
    <citation type="journal article" date="2016" name="Nat. Commun.">
        <title>Thousands of microbial genomes shed light on interconnected biogeochemical processes in an aquifer system.</title>
        <authorList>
            <person name="Anantharaman K."/>
            <person name="Brown C.T."/>
            <person name="Hug L.A."/>
            <person name="Sharon I."/>
            <person name="Castelle C.J."/>
            <person name="Probst A.J."/>
            <person name="Thomas B.C."/>
            <person name="Singh A."/>
            <person name="Wilkins M.J."/>
            <person name="Karaoz U."/>
            <person name="Brodie E.L."/>
            <person name="Williams K.H."/>
            <person name="Hubbard S.S."/>
            <person name="Banfield J.F."/>
        </authorList>
    </citation>
    <scope>NUCLEOTIDE SEQUENCE [LARGE SCALE GENOMIC DNA]</scope>
</reference>
<keyword evidence="5" id="KW-1133">Transmembrane helix</keyword>
<dbReference type="PANTHER" id="PTHR43317:SF1">
    <property type="entry name" value="THERMOSPERMINE SYNTHASE ACAULIS5"/>
    <property type="match status" value="1"/>
</dbReference>
<evidence type="ECO:0000259" key="6">
    <source>
        <dbReference type="PROSITE" id="PS51006"/>
    </source>
</evidence>
<dbReference type="PROSITE" id="PS51006">
    <property type="entry name" value="PABS_2"/>
    <property type="match status" value="1"/>
</dbReference>
<evidence type="ECO:0000256" key="1">
    <source>
        <dbReference type="ARBA" id="ARBA00007867"/>
    </source>
</evidence>
<keyword evidence="5" id="KW-0812">Transmembrane</keyword>
<feature type="transmembrane region" description="Helical" evidence="5">
    <location>
        <begin position="170"/>
        <end position="189"/>
    </location>
</feature>